<dbReference type="AlphaFoldDB" id="A0A5P1EJT6"/>
<gene>
    <name evidence="2" type="ORF">A4U43_C07F24460</name>
</gene>
<dbReference type="Gramene" id="ONK64320">
    <property type="protein sequence ID" value="ONK64320"/>
    <property type="gene ID" value="A4U43_C07F24460"/>
</dbReference>
<evidence type="ECO:0000256" key="1">
    <source>
        <dbReference type="SAM" id="MobiDB-lite"/>
    </source>
</evidence>
<sequence>MRKAAAASAQSQRERQKTSRAEKLAAKRADDALDVDRESAAARRAWRAGVWRAARLGRRRRRAWVGVGRRRGQLVKGAKGASWEGVCSVLACGPREDESGRAGGGGESEDGSDAKARPDSVVADGRREMGGWGSERGERRERERERAGGEKREEPER</sequence>
<dbReference type="EMBL" id="CM007387">
    <property type="protein sequence ID" value="ONK64320.1"/>
    <property type="molecule type" value="Genomic_DNA"/>
</dbReference>
<dbReference type="Proteomes" id="UP000243459">
    <property type="component" value="Chromosome 7"/>
</dbReference>
<evidence type="ECO:0000313" key="2">
    <source>
        <dbReference type="EMBL" id="ONK64320.1"/>
    </source>
</evidence>
<feature type="compositionally biased region" description="Basic and acidic residues" evidence="1">
    <location>
        <begin position="12"/>
        <end position="31"/>
    </location>
</feature>
<proteinExistence type="predicted"/>
<evidence type="ECO:0000313" key="3">
    <source>
        <dbReference type="Proteomes" id="UP000243459"/>
    </source>
</evidence>
<name>A0A5P1EJT6_ASPOF</name>
<organism evidence="2 3">
    <name type="scientific">Asparagus officinalis</name>
    <name type="common">Garden asparagus</name>
    <dbReference type="NCBI Taxonomy" id="4686"/>
    <lineage>
        <taxon>Eukaryota</taxon>
        <taxon>Viridiplantae</taxon>
        <taxon>Streptophyta</taxon>
        <taxon>Embryophyta</taxon>
        <taxon>Tracheophyta</taxon>
        <taxon>Spermatophyta</taxon>
        <taxon>Magnoliopsida</taxon>
        <taxon>Liliopsida</taxon>
        <taxon>Asparagales</taxon>
        <taxon>Asparagaceae</taxon>
        <taxon>Asparagoideae</taxon>
        <taxon>Asparagus</taxon>
    </lineage>
</organism>
<protein>
    <submittedName>
        <fullName evidence="2">Uncharacterized protein</fullName>
    </submittedName>
</protein>
<accession>A0A5P1EJT6</accession>
<keyword evidence="3" id="KW-1185">Reference proteome</keyword>
<feature type="region of interest" description="Disordered" evidence="1">
    <location>
        <begin position="1"/>
        <end position="31"/>
    </location>
</feature>
<reference evidence="3" key="1">
    <citation type="journal article" date="2017" name="Nat. Commun.">
        <title>The asparagus genome sheds light on the origin and evolution of a young Y chromosome.</title>
        <authorList>
            <person name="Harkess A."/>
            <person name="Zhou J."/>
            <person name="Xu C."/>
            <person name="Bowers J.E."/>
            <person name="Van der Hulst R."/>
            <person name="Ayyampalayam S."/>
            <person name="Mercati F."/>
            <person name="Riccardi P."/>
            <person name="McKain M.R."/>
            <person name="Kakrana A."/>
            <person name="Tang H."/>
            <person name="Ray J."/>
            <person name="Groenendijk J."/>
            <person name="Arikit S."/>
            <person name="Mathioni S.M."/>
            <person name="Nakano M."/>
            <person name="Shan H."/>
            <person name="Telgmann-Rauber A."/>
            <person name="Kanno A."/>
            <person name="Yue Z."/>
            <person name="Chen H."/>
            <person name="Li W."/>
            <person name="Chen Y."/>
            <person name="Xu X."/>
            <person name="Zhang Y."/>
            <person name="Luo S."/>
            <person name="Chen H."/>
            <person name="Gao J."/>
            <person name="Mao Z."/>
            <person name="Pires J.C."/>
            <person name="Luo M."/>
            <person name="Kudrna D."/>
            <person name="Wing R.A."/>
            <person name="Meyers B.C."/>
            <person name="Yi K."/>
            <person name="Kong H."/>
            <person name="Lavrijsen P."/>
            <person name="Sunseri F."/>
            <person name="Falavigna A."/>
            <person name="Ye Y."/>
            <person name="Leebens-Mack J.H."/>
            <person name="Chen G."/>
        </authorList>
    </citation>
    <scope>NUCLEOTIDE SEQUENCE [LARGE SCALE GENOMIC DNA]</scope>
    <source>
        <strain evidence="3">cv. DH0086</strain>
    </source>
</reference>
<feature type="compositionally biased region" description="Low complexity" evidence="1">
    <location>
        <begin position="1"/>
        <end position="11"/>
    </location>
</feature>
<feature type="compositionally biased region" description="Basic and acidic residues" evidence="1">
    <location>
        <begin position="112"/>
        <end position="157"/>
    </location>
</feature>
<feature type="region of interest" description="Disordered" evidence="1">
    <location>
        <begin position="93"/>
        <end position="157"/>
    </location>
</feature>